<comment type="subcellular location">
    <subcellularLocation>
        <location evidence="6 7">Peroxisome membrane</location>
    </subcellularLocation>
</comment>
<dbReference type="PANTHER" id="PTHR23058">
    <property type="entry name" value="PEROXISOMAL MEMBRANE PROTEIN PEX14"/>
    <property type="match status" value="1"/>
</dbReference>
<dbReference type="GO" id="GO:0016560">
    <property type="term" value="P:protein import into peroxisome matrix, docking"/>
    <property type="evidence" value="ECO:0007669"/>
    <property type="project" value="UniProtKB-UniRule"/>
</dbReference>
<dbReference type="GO" id="GO:0005102">
    <property type="term" value="F:signaling receptor binding"/>
    <property type="evidence" value="ECO:0007669"/>
    <property type="project" value="TreeGrafter"/>
</dbReference>
<sequence>MSDTEETPKSDVPAWQKAQSPAPESVTETSQSPVATLEQARKFLQDPAVQTATKERKSEFLQTKGVSQADIDELLKDDAPGPQSKPLLAVVTRSESPLIPQTLEKKDDRPPIITYPEFLTKPTRPPPLMTATGFFNTLYAFGGFATLLYGTSKFVLEPMVASLTEARISLHDTAKEDLVKLVDKLEGLVSEIPPYKAALVAHTNDGDYHDEDDAKSSYEDPTELFHRDIGVQTSLPSTPLRATTPEPSPPEPASVQQARRVAGLVASVRAVSDGLAAQGEAYGDVRQSVVGVFRDELDVLSSARIGTGDFRFSSYGSVGGRSEPDDEIKKVRDNIRRVKGVLLSTRSFPASTR</sequence>
<dbReference type="InterPro" id="IPR036388">
    <property type="entry name" value="WH-like_DNA-bd_sf"/>
</dbReference>
<evidence type="ECO:0000256" key="4">
    <source>
        <dbReference type="ARBA" id="ARBA00029502"/>
    </source>
</evidence>
<dbReference type="Gene3D" id="1.10.10.10">
    <property type="entry name" value="Winged helix-like DNA-binding domain superfamily/Winged helix DNA-binding domain"/>
    <property type="match status" value="1"/>
</dbReference>
<evidence type="ECO:0000313" key="11">
    <source>
        <dbReference type="Proteomes" id="UP001172102"/>
    </source>
</evidence>
<keyword evidence="7" id="KW-0472">Membrane</keyword>
<evidence type="ECO:0000256" key="5">
    <source>
        <dbReference type="ARBA" id="ARBA00029691"/>
    </source>
</evidence>
<feature type="region of interest" description="Disordered" evidence="8">
    <location>
        <begin position="234"/>
        <end position="254"/>
    </location>
</feature>
<dbReference type="EMBL" id="JAUKUA010000007">
    <property type="protein sequence ID" value="KAK0705036.1"/>
    <property type="molecule type" value="Genomic_DNA"/>
</dbReference>
<dbReference type="InterPro" id="IPR006785">
    <property type="entry name" value="Pex14_N"/>
</dbReference>
<comment type="caution">
    <text evidence="10">The sequence shown here is derived from an EMBL/GenBank/DDBJ whole genome shotgun (WGS) entry which is preliminary data.</text>
</comment>
<dbReference type="Pfam" id="PF04695">
    <property type="entry name" value="Pex14_N"/>
    <property type="match status" value="1"/>
</dbReference>
<gene>
    <name evidence="10" type="ORF">B0H67DRAFT_497479</name>
</gene>
<feature type="domain" description="Peroxisome membrane anchor protein Pex14p N-terminal" evidence="9">
    <location>
        <begin position="36"/>
        <end position="76"/>
    </location>
</feature>
<dbReference type="Proteomes" id="UP001172102">
    <property type="component" value="Unassembled WGS sequence"/>
</dbReference>
<feature type="region of interest" description="Disordered" evidence="8">
    <location>
        <begin position="1"/>
        <end position="34"/>
    </location>
</feature>
<organism evidence="10 11">
    <name type="scientific">Lasiosphaeris hirsuta</name>
    <dbReference type="NCBI Taxonomy" id="260670"/>
    <lineage>
        <taxon>Eukaryota</taxon>
        <taxon>Fungi</taxon>
        <taxon>Dikarya</taxon>
        <taxon>Ascomycota</taxon>
        <taxon>Pezizomycotina</taxon>
        <taxon>Sordariomycetes</taxon>
        <taxon>Sordariomycetidae</taxon>
        <taxon>Sordariales</taxon>
        <taxon>Lasiosphaeriaceae</taxon>
        <taxon>Lasiosphaeris</taxon>
    </lineage>
</organism>
<dbReference type="GO" id="GO:1990429">
    <property type="term" value="C:peroxisomal importomer complex"/>
    <property type="evidence" value="ECO:0007669"/>
    <property type="project" value="TreeGrafter"/>
</dbReference>
<protein>
    <recommendedName>
        <fullName evidence="4 7">Peroxisomal membrane protein PEX14</fullName>
    </recommendedName>
    <alternativeName>
        <fullName evidence="5 7">Peroxin-14</fullName>
    </alternativeName>
</protein>
<proteinExistence type="inferred from homology"/>
<evidence type="ECO:0000313" key="10">
    <source>
        <dbReference type="EMBL" id="KAK0705036.1"/>
    </source>
</evidence>
<comment type="similarity">
    <text evidence="1 7">Belongs to the peroxin-14 family.</text>
</comment>
<evidence type="ECO:0000256" key="3">
    <source>
        <dbReference type="ARBA" id="ARBA00023140"/>
    </source>
</evidence>
<keyword evidence="7" id="KW-0653">Protein transport</keyword>
<keyword evidence="3 7" id="KW-0576">Peroxisome</keyword>
<keyword evidence="7" id="KW-0813">Transport</keyword>
<keyword evidence="2" id="KW-0811">Translocation</keyword>
<evidence type="ECO:0000256" key="8">
    <source>
        <dbReference type="SAM" id="MobiDB-lite"/>
    </source>
</evidence>
<evidence type="ECO:0000256" key="1">
    <source>
        <dbReference type="ARBA" id="ARBA00005443"/>
    </source>
</evidence>
<keyword evidence="11" id="KW-1185">Reference proteome</keyword>
<evidence type="ECO:0000256" key="7">
    <source>
        <dbReference type="RuleBase" id="RU367032"/>
    </source>
</evidence>
<dbReference type="InterPro" id="IPR025655">
    <property type="entry name" value="PEX14"/>
</dbReference>
<dbReference type="GO" id="GO:0005778">
    <property type="term" value="C:peroxisomal membrane"/>
    <property type="evidence" value="ECO:0007669"/>
    <property type="project" value="UniProtKB-SubCell"/>
</dbReference>
<name>A0AA40DKW6_9PEZI</name>
<dbReference type="AlphaFoldDB" id="A0AA40DKW6"/>
<evidence type="ECO:0000259" key="9">
    <source>
        <dbReference type="Pfam" id="PF04695"/>
    </source>
</evidence>
<evidence type="ECO:0000256" key="2">
    <source>
        <dbReference type="ARBA" id="ARBA00023010"/>
    </source>
</evidence>
<accession>A0AA40DKW6</accession>
<evidence type="ECO:0000256" key="6">
    <source>
        <dbReference type="ARBA" id="ARBA00046271"/>
    </source>
</evidence>
<comment type="function">
    <text evidence="7">Component of the PEX13-PEX14 docking complex, a translocon channel that specifically mediates the import of peroxisomal cargo proteins bound to PEX5 receptor. The PEX13-PEX14 docking complex forms a large import pore which can be opened to a diameter of about 9 nm. Mechanistically, PEX5 receptor along with cargo proteins associates with the PEX14 subunit of the PEX13-PEX14 docking complex in the cytosol, leading to the insertion of the receptor into the organelle membrane with the concomitant translocation of the cargo into the peroxisome matrix.</text>
</comment>
<dbReference type="PANTHER" id="PTHR23058:SF5">
    <property type="entry name" value="PEROXISOMAL MEMBRANE PROTEIN PEX14"/>
    <property type="match status" value="1"/>
</dbReference>
<reference evidence="10" key="1">
    <citation type="submission" date="2023-06" db="EMBL/GenBank/DDBJ databases">
        <title>Genome-scale phylogeny and comparative genomics of the fungal order Sordariales.</title>
        <authorList>
            <consortium name="Lawrence Berkeley National Laboratory"/>
            <person name="Hensen N."/>
            <person name="Bonometti L."/>
            <person name="Westerberg I."/>
            <person name="Brannstrom I.O."/>
            <person name="Guillou S."/>
            <person name="Cros-Aarteil S."/>
            <person name="Calhoun S."/>
            <person name="Haridas S."/>
            <person name="Kuo A."/>
            <person name="Mondo S."/>
            <person name="Pangilinan J."/>
            <person name="Riley R."/>
            <person name="Labutti K."/>
            <person name="Andreopoulos B."/>
            <person name="Lipzen A."/>
            <person name="Chen C."/>
            <person name="Yanf M."/>
            <person name="Daum C."/>
            <person name="Ng V."/>
            <person name="Clum A."/>
            <person name="Steindorff A."/>
            <person name="Ohm R."/>
            <person name="Martin F."/>
            <person name="Silar P."/>
            <person name="Natvig D."/>
            <person name="Lalanne C."/>
            <person name="Gautier V."/>
            <person name="Ament-Velasquez S.L."/>
            <person name="Kruys A."/>
            <person name="Hutchinson M.I."/>
            <person name="Powell A.J."/>
            <person name="Barry K."/>
            <person name="Miller A.N."/>
            <person name="Grigoriev I.V."/>
            <person name="Debuchy R."/>
            <person name="Gladieux P."/>
            <person name="Thoren M.H."/>
            <person name="Johannesson H."/>
        </authorList>
    </citation>
    <scope>NUCLEOTIDE SEQUENCE</scope>
    <source>
        <strain evidence="10">SMH4607-1</strain>
    </source>
</reference>